<organism evidence="2 3">
    <name type="scientific">Catellatospora methionotrophica</name>
    <dbReference type="NCBI Taxonomy" id="121620"/>
    <lineage>
        <taxon>Bacteria</taxon>
        <taxon>Bacillati</taxon>
        <taxon>Actinomycetota</taxon>
        <taxon>Actinomycetes</taxon>
        <taxon>Micromonosporales</taxon>
        <taxon>Micromonosporaceae</taxon>
        <taxon>Catellatospora</taxon>
    </lineage>
</organism>
<dbReference type="Proteomes" id="UP000660339">
    <property type="component" value="Unassembled WGS sequence"/>
</dbReference>
<keyword evidence="3" id="KW-1185">Reference proteome</keyword>
<dbReference type="AlphaFoldDB" id="A0A8J3PKM0"/>
<evidence type="ECO:0000313" key="3">
    <source>
        <dbReference type="Proteomes" id="UP000660339"/>
    </source>
</evidence>
<evidence type="ECO:0000313" key="2">
    <source>
        <dbReference type="EMBL" id="GIG18596.1"/>
    </source>
</evidence>
<name>A0A8J3PKM0_9ACTN</name>
<proteinExistence type="predicted"/>
<dbReference type="Pfam" id="PF13481">
    <property type="entry name" value="AAA_25"/>
    <property type="match status" value="1"/>
</dbReference>
<evidence type="ECO:0008006" key="4">
    <source>
        <dbReference type="Google" id="ProtNLM"/>
    </source>
</evidence>
<feature type="compositionally biased region" description="Low complexity" evidence="1">
    <location>
        <begin position="382"/>
        <end position="405"/>
    </location>
</feature>
<dbReference type="RefSeq" id="WP_166388275.1">
    <property type="nucleotide sequence ID" value="NZ_BAAATT010000004.1"/>
</dbReference>
<dbReference type="SUPFAM" id="SSF52540">
    <property type="entry name" value="P-loop containing nucleoside triphosphate hydrolases"/>
    <property type="match status" value="1"/>
</dbReference>
<gene>
    <name evidence="2" type="ORF">Cme02nite_69280</name>
</gene>
<accession>A0A8J3PKM0</accession>
<sequence length="465" mass="50180">MADPDFCTPHANLREMCGCGPAVDLGAATPPAPPGRRVVLTRASAIKPKRVKWLWDGRVPTGEITLVAGREGSGKSTFLAWMVRAITRGELPGEFEGTPRAVLYAAAEDSWEHTIVPRLIAARANLDLVYRVDVVDIETGKAKMTLPKDNSEVMAAGLDVGASVLMLDPGLSFLDDRIDTFKTPEVRPALEGLRRAAERYGMAVVMLCHFNKSTGTDVLTKIAGSRAFAEVARAALAVAVDDRDEEDEDDTPREPKERVVILSQAKNNLGRSDHPNMTYTIRNHIVETDEGPANVGRLYWLGETDRSAEQALNGLGAGKRKKPRGDTAQQILQYVRSVFRPVSAGDVEKALPHLNSGTLRKELRRLLDAGELAQPGRGTYSTPTPMGPATTATSATHTAHTPSSSSDDDEGTATSATCDVADVAEVARGKGAQDATEHFTEELWPEGWADGVDDVAQQWARDDLP</sequence>
<dbReference type="InterPro" id="IPR027417">
    <property type="entry name" value="P-loop_NTPase"/>
</dbReference>
<comment type="caution">
    <text evidence="2">The sequence shown here is derived from an EMBL/GenBank/DDBJ whole genome shotgun (WGS) entry which is preliminary data.</text>
</comment>
<protein>
    <recommendedName>
        <fullName evidence="4">AAA family ATPase</fullName>
    </recommendedName>
</protein>
<dbReference type="Gene3D" id="3.40.50.300">
    <property type="entry name" value="P-loop containing nucleotide triphosphate hydrolases"/>
    <property type="match status" value="1"/>
</dbReference>
<reference evidence="2" key="1">
    <citation type="submission" date="2021-01" db="EMBL/GenBank/DDBJ databases">
        <title>Whole genome shotgun sequence of Catellatospora methionotrophica NBRC 14553.</title>
        <authorList>
            <person name="Komaki H."/>
            <person name="Tamura T."/>
        </authorList>
    </citation>
    <scope>NUCLEOTIDE SEQUENCE</scope>
    <source>
        <strain evidence="2">NBRC 14553</strain>
    </source>
</reference>
<feature type="region of interest" description="Disordered" evidence="1">
    <location>
        <begin position="372"/>
        <end position="415"/>
    </location>
</feature>
<evidence type="ECO:0000256" key="1">
    <source>
        <dbReference type="SAM" id="MobiDB-lite"/>
    </source>
</evidence>
<feature type="region of interest" description="Disordered" evidence="1">
    <location>
        <begin position="428"/>
        <end position="449"/>
    </location>
</feature>
<dbReference type="EMBL" id="BONJ01000041">
    <property type="protein sequence ID" value="GIG18596.1"/>
    <property type="molecule type" value="Genomic_DNA"/>
</dbReference>